<dbReference type="Gene3D" id="2.60.120.560">
    <property type="entry name" value="Exo-inulinase, domain 1"/>
    <property type="match status" value="1"/>
</dbReference>
<keyword evidence="3 4" id="KW-0326">Glycosidase</keyword>
<evidence type="ECO:0000256" key="3">
    <source>
        <dbReference type="ARBA" id="ARBA00023295"/>
    </source>
</evidence>
<feature type="domain" description="Glycosyl hydrolase family 32 C-terminal" evidence="7">
    <location>
        <begin position="597"/>
        <end position="723"/>
    </location>
</feature>
<evidence type="ECO:0000256" key="5">
    <source>
        <dbReference type="SAM" id="SignalP"/>
    </source>
</evidence>
<dbReference type="SUPFAM" id="SSF49899">
    <property type="entry name" value="Concanavalin A-like lectins/glucanases"/>
    <property type="match status" value="1"/>
</dbReference>
<protein>
    <submittedName>
        <fullName evidence="8">Sucrose-6-phosphate hydrolase</fullName>
    </submittedName>
</protein>
<evidence type="ECO:0000313" key="9">
    <source>
        <dbReference type="Proteomes" id="UP000036367"/>
    </source>
</evidence>
<keyword evidence="2 4" id="KW-0378">Hydrolase</keyword>
<dbReference type="CDD" id="cd18622">
    <property type="entry name" value="GH32_Inu-like"/>
    <property type="match status" value="1"/>
</dbReference>
<dbReference type="PANTHER" id="PTHR42800">
    <property type="entry name" value="EXOINULINASE INUD (AFU_ORTHOLOGUE AFUA_5G00480)"/>
    <property type="match status" value="1"/>
</dbReference>
<dbReference type="InterPro" id="IPR013148">
    <property type="entry name" value="Glyco_hydro_32_N"/>
</dbReference>
<dbReference type="OrthoDB" id="9759709at2"/>
<keyword evidence="5" id="KW-0732">Signal</keyword>
<dbReference type="GO" id="GO:0004575">
    <property type="term" value="F:sucrose alpha-glucosidase activity"/>
    <property type="evidence" value="ECO:0007669"/>
    <property type="project" value="TreeGrafter"/>
</dbReference>
<reference evidence="8" key="1">
    <citation type="submission" date="2015-05" db="EMBL/GenBank/DDBJ databases">
        <title>Permanent draft genome of Rhodopirellula islandicus K833.</title>
        <authorList>
            <person name="Kizina J."/>
            <person name="Richter M."/>
            <person name="Glockner F.O."/>
            <person name="Harder J."/>
        </authorList>
    </citation>
    <scope>NUCLEOTIDE SEQUENCE [LARGE SCALE GENOMIC DNA]</scope>
    <source>
        <strain evidence="8">K833</strain>
    </source>
</reference>
<dbReference type="GO" id="GO:0005987">
    <property type="term" value="P:sucrose catabolic process"/>
    <property type="evidence" value="ECO:0007669"/>
    <property type="project" value="TreeGrafter"/>
</dbReference>
<dbReference type="AlphaFoldDB" id="A0A0J1B3B1"/>
<feature type="domain" description="Glycosyl hydrolase family 32 N-terminal" evidence="6">
    <location>
        <begin position="300"/>
        <end position="583"/>
    </location>
</feature>
<dbReference type="RefSeq" id="WP_047817445.1">
    <property type="nucleotide sequence ID" value="NZ_LECT01000054.1"/>
</dbReference>
<evidence type="ECO:0000259" key="6">
    <source>
        <dbReference type="Pfam" id="PF00251"/>
    </source>
</evidence>
<evidence type="ECO:0000259" key="7">
    <source>
        <dbReference type="Pfam" id="PF08244"/>
    </source>
</evidence>
<keyword evidence="9" id="KW-1185">Reference proteome</keyword>
<accession>A0A0J1B3B1</accession>
<dbReference type="Pfam" id="PF08244">
    <property type="entry name" value="Glyco_hydro_32C"/>
    <property type="match status" value="1"/>
</dbReference>
<dbReference type="InterPro" id="IPR013189">
    <property type="entry name" value="Glyco_hydro_32_C"/>
</dbReference>
<dbReference type="GO" id="GO:0005737">
    <property type="term" value="C:cytoplasm"/>
    <property type="evidence" value="ECO:0007669"/>
    <property type="project" value="TreeGrafter"/>
</dbReference>
<evidence type="ECO:0000256" key="2">
    <source>
        <dbReference type="ARBA" id="ARBA00022801"/>
    </source>
</evidence>
<dbReference type="InterPro" id="IPR001362">
    <property type="entry name" value="Glyco_hydro_32"/>
</dbReference>
<comment type="caution">
    <text evidence="8">The sequence shown here is derived from an EMBL/GenBank/DDBJ whole genome shotgun (WGS) entry which is preliminary data.</text>
</comment>
<proteinExistence type="inferred from homology"/>
<comment type="similarity">
    <text evidence="1 4">Belongs to the glycosyl hydrolase 32 family.</text>
</comment>
<dbReference type="SMART" id="SM00640">
    <property type="entry name" value="Glyco_32"/>
    <property type="match status" value="1"/>
</dbReference>
<dbReference type="SUPFAM" id="SSF75005">
    <property type="entry name" value="Arabinanase/levansucrase/invertase"/>
    <property type="match status" value="1"/>
</dbReference>
<evidence type="ECO:0000256" key="4">
    <source>
        <dbReference type="RuleBase" id="RU362110"/>
    </source>
</evidence>
<dbReference type="Proteomes" id="UP000036367">
    <property type="component" value="Unassembled WGS sequence"/>
</dbReference>
<dbReference type="InterPro" id="IPR023296">
    <property type="entry name" value="Glyco_hydro_beta-prop_sf"/>
</dbReference>
<dbReference type="Pfam" id="PF00251">
    <property type="entry name" value="Glyco_hydro_32N"/>
    <property type="match status" value="1"/>
</dbReference>
<feature type="chain" id="PRO_5005247733" evidence="5">
    <location>
        <begin position="27"/>
        <end position="736"/>
    </location>
</feature>
<dbReference type="Gene3D" id="2.115.10.20">
    <property type="entry name" value="Glycosyl hydrolase domain, family 43"/>
    <property type="match status" value="1"/>
</dbReference>
<feature type="signal peptide" evidence="5">
    <location>
        <begin position="1"/>
        <end position="26"/>
    </location>
</feature>
<dbReference type="InterPro" id="IPR013320">
    <property type="entry name" value="ConA-like_dom_sf"/>
</dbReference>
<dbReference type="EMBL" id="LECT01000054">
    <property type="protein sequence ID" value="KLU01375.1"/>
    <property type="molecule type" value="Genomic_DNA"/>
</dbReference>
<dbReference type="PANTHER" id="PTHR42800:SF1">
    <property type="entry name" value="EXOINULINASE INUD (AFU_ORTHOLOGUE AFUA_5G00480)"/>
    <property type="match status" value="1"/>
</dbReference>
<name>A0A0J1B3B1_RHOIS</name>
<sequence>MISLPNSLHLRKQLIALLVVSFALHATELVQSQDTPEADLVIADFEGDSYGDWITQGDAFGTGPARGTLPGQMQVSGYEGSGLVNSFRGGDRATGTLTSPPFAVERDYLTFLIGGGGHANKTCMNLLVDGQVVQTITGENTQSGGSEALAPAFWNLSELAGQTVQLQIVDQATAGWGHINVDHLVQTDTKPNLPEWDRREKAFVVTDTYLVIPIENAGRGKGQIQLFADDKEVRRYDLTIATSAETTDWHAYFTIDAYQGQNARVVATKVTDEGFAAVRQSNSVPGEGEFYREPHRPQFHFTQKVGWINDPNGMVYHDGTWHFFFQHNPVSLPWGNMTWGHATSQDLLHWEQQPNKLFPKTMATGNCFSGGATVDKHNTSGWGENTLVAFLTDTGSGEAVTYSNDGGKTFQWYEGNPIVKHQGRDPKVIWYTYDDADTPLNEAAKELGGHWVMVVYDEHPEHGQNAAFYTSINLKDWTLQSHLPGYFECTELFELPIDSDQANSRWVVFAADAKYAIGSFDGKTFTPEHVGKHQVHWGNYYASQTFDNTPDGRRIQMGWLRINAPGPYNQHFSFPHELSLRTTEDGVRMFAQPIDEIEALRSNRHQLPPQDLTADEAISLPVGSDLLDVQCTIEIGTASSLELTVAGRTIRYDAKTQNLNETPLNPVDGKISVRVLADRSLTEIIGNEGRVFISGPGPARQPSTSITVTARGGTAKLLKLDAHELRSIWSDADGSR</sequence>
<gene>
    <name evidence="8" type="ORF">RISK_006531</name>
</gene>
<evidence type="ECO:0000313" key="8">
    <source>
        <dbReference type="EMBL" id="KLU01375.1"/>
    </source>
</evidence>
<evidence type="ECO:0000256" key="1">
    <source>
        <dbReference type="ARBA" id="ARBA00009902"/>
    </source>
</evidence>
<dbReference type="PATRIC" id="fig|595434.4.peg.6213"/>
<dbReference type="STRING" id="595434.RISK_006531"/>
<organism evidence="8 9">
    <name type="scientific">Rhodopirellula islandica</name>
    <dbReference type="NCBI Taxonomy" id="595434"/>
    <lineage>
        <taxon>Bacteria</taxon>
        <taxon>Pseudomonadati</taxon>
        <taxon>Planctomycetota</taxon>
        <taxon>Planctomycetia</taxon>
        <taxon>Pirellulales</taxon>
        <taxon>Pirellulaceae</taxon>
        <taxon>Rhodopirellula</taxon>
    </lineage>
</organism>